<proteinExistence type="inferred from homology"/>
<evidence type="ECO:0000259" key="6">
    <source>
        <dbReference type="Pfam" id="PF01368"/>
    </source>
</evidence>
<dbReference type="Proteomes" id="UP000031307">
    <property type="component" value="Unassembled WGS sequence"/>
</dbReference>
<dbReference type="Pfam" id="PF17768">
    <property type="entry name" value="RecJ_OB"/>
    <property type="match status" value="1"/>
</dbReference>
<dbReference type="GO" id="GO:0006310">
    <property type="term" value="P:DNA recombination"/>
    <property type="evidence" value="ECO:0007669"/>
    <property type="project" value="InterPro"/>
</dbReference>
<dbReference type="SUPFAM" id="SSF64182">
    <property type="entry name" value="DHH phosphoesterases"/>
    <property type="match status" value="1"/>
</dbReference>
<evidence type="ECO:0000256" key="5">
    <source>
        <dbReference type="ARBA" id="ARBA00022839"/>
    </source>
</evidence>
<keyword evidence="5 9" id="KW-0269">Exonuclease</keyword>
<evidence type="ECO:0000313" key="10">
    <source>
        <dbReference type="Proteomes" id="UP000031307"/>
    </source>
</evidence>
<keyword evidence="4 9" id="KW-0378">Hydrolase</keyword>
<dbReference type="Gene3D" id="3.90.1640.30">
    <property type="match status" value="1"/>
</dbReference>
<accession>A0A0C1E497</accession>
<dbReference type="InterPro" id="IPR004610">
    <property type="entry name" value="RecJ"/>
</dbReference>
<comment type="similarity">
    <text evidence="1">Belongs to the RecJ family.</text>
</comment>
<gene>
    <name evidence="9" type="primary">recJ</name>
    <name evidence="9" type="ORF">DB43_AP00030</name>
</gene>
<dbReference type="EMBL" id="JSAM01000126">
    <property type="protein sequence ID" value="KIA76247.1"/>
    <property type="molecule type" value="Genomic_DNA"/>
</dbReference>
<dbReference type="Pfam" id="PF02272">
    <property type="entry name" value="DHHA1"/>
    <property type="match status" value="1"/>
</dbReference>
<evidence type="ECO:0000256" key="2">
    <source>
        <dbReference type="ARBA" id="ARBA00019841"/>
    </source>
</evidence>
<dbReference type="NCBIfam" id="TIGR00644">
    <property type="entry name" value="recJ"/>
    <property type="match status" value="1"/>
</dbReference>
<dbReference type="PANTHER" id="PTHR30255:SF2">
    <property type="entry name" value="SINGLE-STRANDED-DNA-SPECIFIC EXONUCLEASE RECJ"/>
    <property type="match status" value="1"/>
</dbReference>
<dbReference type="InterPro" id="IPR041122">
    <property type="entry name" value="RecJ_OB"/>
</dbReference>
<evidence type="ECO:0000256" key="4">
    <source>
        <dbReference type="ARBA" id="ARBA00022801"/>
    </source>
</evidence>
<name>A0A0C1E497_9BACT</name>
<comment type="caution">
    <text evidence="9">The sequence shown here is derived from an EMBL/GenBank/DDBJ whole genome shotgun (WGS) entry which is preliminary data.</text>
</comment>
<organism evidence="9 10">
    <name type="scientific">Parachlamydia acanthamoebae</name>
    <dbReference type="NCBI Taxonomy" id="83552"/>
    <lineage>
        <taxon>Bacteria</taxon>
        <taxon>Pseudomonadati</taxon>
        <taxon>Chlamydiota</taxon>
        <taxon>Chlamydiia</taxon>
        <taxon>Parachlamydiales</taxon>
        <taxon>Parachlamydiaceae</taxon>
        <taxon>Parachlamydia</taxon>
    </lineage>
</organism>
<dbReference type="Pfam" id="PF01368">
    <property type="entry name" value="DHH"/>
    <property type="match status" value="1"/>
</dbReference>
<evidence type="ECO:0000313" key="9">
    <source>
        <dbReference type="EMBL" id="KIA76247.1"/>
    </source>
</evidence>
<dbReference type="RefSeq" id="WP_006341145.1">
    <property type="nucleotide sequence ID" value="NZ_BAWW01000066.1"/>
</dbReference>
<keyword evidence="3" id="KW-0540">Nuclease</keyword>
<evidence type="ECO:0000259" key="8">
    <source>
        <dbReference type="Pfam" id="PF17768"/>
    </source>
</evidence>
<dbReference type="InterPro" id="IPR001667">
    <property type="entry name" value="DDH_dom"/>
</dbReference>
<dbReference type="InterPro" id="IPR051673">
    <property type="entry name" value="SSDNA_exonuclease_RecJ"/>
</dbReference>
<reference evidence="9 10" key="1">
    <citation type="journal article" date="2014" name="Mol. Biol. Evol.">
        <title>Massive expansion of Ubiquitination-related gene families within the Chlamydiae.</title>
        <authorList>
            <person name="Domman D."/>
            <person name="Collingro A."/>
            <person name="Lagkouvardos I."/>
            <person name="Gehre L."/>
            <person name="Weinmaier T."/>
            <person name="Rattei T."/>
            <person name="Subtil A."/>
            <person name="Horn M."/>
        </authorList>
    </citation>
    <scope>NUCLEOTIDE SEQUENCE [LARGE SCALE GENOMIC DNA]</scope>
    <source>
        <strain evidence="9 10">OEW1</strain>
    </source>
</reference>
<dbReference type="OMA" id="NAGPWGQ"/>
<dbReference type="GO" id="GO:0008409">
    <property type="term" value="F:5'-3' exonuclease activity"/>
    <property type="evidence" value="ECO:0007669"/>
    <property type="project" value="InterPro"/>
</dbReference>
<dbReference type="Gene3D" id="3.10.310.30">
    <property type="match status" value="1"/>
</dbReference>
<evidence type="ECO:0000256" key="1">
    <source>
        <dbReference type="ARBA" id="ARBA00005915"/>
    </source>
</evidence>
<feature type="domain" description="RecJ OB" evidence="8">
    <location>
        <begin position="470"/>
        <end position="576"/>
    </location>
</feature>
<feature type="domain" description="DHHA1" evidence="7">
    <location>
        <begin position="369"/>
        <end position="455"/>
    </location>
</feature>
<dbReference type="InterPro" id="IPR003156">
    <property type="entry name" value="DHHA1_dom"/>
</dbReference>
<dbReference type="PANTHER" id="PTHR30255">
    <property type="entry name" value="SINGLE-STRANDED-DNA-SPECIFIC EXONUCLEASE RECJ"/>
    <property type="match status" value="1"/>
</dbReference>
<dbReference type="AlphaFoldDB" id="A0A0C1E497"/>
<feature type="domain" description="DDH" evidence="6">
    <location>
        <begin position="88"/>
        <end position="243"/>
    </location>
</feature>
<dbReference type="GO" id="GO:0003676">
    <property type="term" value="F:nucleic acid binding"/>
    <property type="evidence" value="ECO:0007669"/>
    <property type="project" value="InterPro"/>
</dbReference>
<evidence type="ECO:0000256" key="3">
    <source>
        <dbReference type="ARBA" id="ARBA00022722"/>
    </source>
</evidence>
<sequence>MLSWHNETADLVWVYPQENAELAEKIVKEFRIHPVVAQVFVSRGFTTLEQIHTFLYGRLPDLCDPFLMGGMPQAVQRIAKAIEQGEGILIYGDNDVDGMTGTALLTEFFRYIGANVFFYVSNRGAHRGSLIVEALEYALKNECKLLITVDCGITAAGEIAKVVENNIDVIITDHHAPTDKIPNCIATLNPKLVNNSYPNQDITGVGVAFKLAHAVTEHLTAEGKLPPKKVDLKRYLDLVALGTISDMGTLQGENRILVSYGLHELAKRKRLGLSKLMSISDVDLNDLSTFTIASKVAPRLNSLGRIDDPQKGVQMLLIRNAVAAEKMAIELDLNNIERQRIERAMAVDIESKLLMHPEILSKKAILMHSENWHPGVIAILSTRIAKFYNRPTVIMACDDKVAKGSLRSIPEFPLLPVLDQCSDILVNYGGHDFAAGVTLKLEHIEEFKRRFIEAAEATLKDSDVLTKLRLDAKINFDELTFDFMESLKLLEPYGNGNPQPVLYCDAKQAFPPKVLKKAHLKLYLVQGEGDRMLEGIALGKAAQSPLLRKKDLVLRIAFTPQINNYQGQSIQLMIRDFQILGSSQEIDPLPPLL</sequence>
<protein>
    <recommendedName>
        <fullName evidence="2">Single-stranded-DNA-specific exonuclease RecJ</fullName>
    </recommendedName>
</protein>
<dbReference type="PATRIC" id="fig|83552.4.peg.2633"/>
<dbReference type="GO" id="GO:0006281">
    <property type="term" value="P:DNA repair"/>
    <property type="evidence" value="ECO:0007669"/>
    <property type="project" value="InterPro"/>
</dbReference>
<dbReference type="InterPro" id="IPR038763">
    <property type="entry name" value="DHH_sf"/>
</dbReference>
<evidence type="ECO:0000259" key="7">
    <source>
        <dbReference type="Pfam" id="PF02272"/>
    </source>
</evidence>